<keyword evidence="3 4" id="KW-0326">Glycosidase</keyword>
<organism evidence="8 9">
    <name type="scientific">Jimgerdemannia flammicorona</name>
    <dbReference type="NCBI Taxonomy" id="994334"/>
    <lineage>
        <taxon>Eukaryota</taxon>
        <taxon>Fungi</taxon>
        <taxon>Fungi incertae sedis</taxon>
        <taxon>Mucoromycota</taxon>
        <taxon>Mucoromycotina</taxon>
        <taxon>Endogonomycetes</taxon>
        <taxon>Endogonales</taxon>
        <taxon>Endogonaceae</taxon>
        <taxon>Jimgerdemannia</taxon>
    </lineage>
</organism>
<protein>
    <submittedName>
        <fullName evidence="8">Glycoside hydrolase superfamily</fullName>
    </submittedName>
</protein>
<evidence type="ECO:0000259" key="7">
    <source>
        <dbReference type="Pfam" id="PF18564"/>
    </source>
</evidence>
<reference evidence="8 9" key="1">
    <citation type="journal article" date="2018" name="New Phytol.">
        <title>Phylogenomics of Endogonaceae and evolution of mycorrhizas within Mucoromycota.</title>
        <authorList>
            <person name="Chang Y."/>
            <person name="Desiro A."/>
            <person name="Na H."/>
            <person name="Sandor L."/>
            <person name="Lipzen A."/>
            <person name="Clum A."/>
            <person name="Barry K."/>
            <person name="Grigoriev I.V."/>
            <person name="Martin F.M."/>
            <person name="Stajich J.E."/>
            <person name="Smith M.E."/>
            <person name="Bonito G."/>
            <person name="Spatafora J.W."/>
        </authorList>
    </citation>
    <scope>NUCLEOTIDE SEQUENCE [LARGE SCALE GENOMIC DNA]</scope>
    <source>
        <strain evidence="8 9">AD002</strain>
    </source>
</reference>
<dbReference type="Pfam" id="PF00150">
    <property type="entry name" value="Cellulase"/>
    <property type="match status" value="1"/>
</dbReference>
<feature type="domain" description="Glycoside hydrolase family 5" evidence="6">
    <location>
        <begin position="79"/>
        <end position="393"/>
    </location>
</feature>
<dbReference type="InterPro" id="IPR001547">
    <property type="entry name" value="Glyco_hydro_5"/>
</dbReference>
<dbReference type="GO" id="GO:1901136">
    <property type="term" value="P:carbohydrate derivative catabolic process"/>
    <property type="evidence" value="ECO:0007669"/>
    <property type="project" value="UniProtKB-ARBA"/>
</dbReference>
<dbReference type="InterPro" id="IPR013780">
    <property type="entry name" value="Glyco_hydro_b"/>
</dbReference>
<name>A0A433QUT8_9FUNG</name>
<evidence type="ECO:0000256" key="4">
    <source>
        <dbReference type="RuleBase" id="RU361153"/>
    </source>
</evidence>
<dbReference type="Gene3D" id="2.60.40.1180">
    <property type="entry name" value="Golgi alpha-mannosidase II"/>
    <property type="match status" value="1"/>
</dbReference>
<evidence type="ECO:0000313" key="9">
    <source>
        <dbReference type="Proteomes" id="UP000274822"/>
    </source>
</evidence>
<dbReference type="EMBL" id="RBNJ01001103">
    <property type="protein sequence ID" value="RUS33560.1"/>
    <property type="molecule type" value="Genomic_DNA"/>
</dbReference>
<dbReference type="GO" id="GO:0004553">
    <property type="term" value="F:hydrolase activity, hydrolyzing O-glycosyl compounds"/>
    <property type="evidence" value="ECO:0007669"/>
    <property type="project" value="InterPro"/>
</dbReference>
<feature type="signal peptide" evidence="5">
    <location>
        <begin position="1"/>
        <end position="15"/>
    </location>
</feature>
<accession>A0A433QUT8</accession>
<evidence type="ECO:0000313" key="8">
    <source>
        <dbReference type="EMBL" id="RUS33560.1"/>
    </source>
</evidence>
<dbReference type="GO" id="GO:0000272">
    <property type="term" value="P:polysaccharide catabolic process"/>
    <property type="evidence" value="ECO:0007669"/>
    <property type="project" value="InterPro"/>
</dbReference>
<feature type="chain" id="PRO_5019001499" evidence="5">
    <location>
        <begin position="16"/>
        <end position="510"/>
    </location>
</feature>
<evidence type="ECO:0000256" key="1">
    <source>
        <dbReference type="ARBA" id="ARBA00005641"/>
    </source>
</evidence>
<dbReference type="PANTHER" id="PTHR31308:SF3">
    <property type="entry name" value="ENDOGLYCOCERAMIDASE"/>
    <property type="match status" value="1"/>
</dbReference>
<dbReference type="Pfam" id="PF18564">
    <property type="entry name" value="Glyco_hydro_5_C"/>
    <property type="match status" value="1"/>
</dbReference>
<evidence type="ECO:0000259" key="6">
    <source>
        <dbReference type="Pfam" id="PF00150"/>
    </source>
</evidence>
<dbReference type="InterPro" id="IPR041036">
    <property type="entry name" value="GH5_C"/>
</dbReference>
<gene>
    <name evidence="8" type="ORF">BC938DRAFT_471120</name>
</gene>
<keyword evidence="2 4" id="KW-0378">Hydrolase</keyword>
<dbReference type="InterPro" id="IPR052066">
    <property type="entry name" value="Glycosphingolipid_Hydrolases"/>
</dbReference>
<proteinExistence type="inferred from homology"/>
<dbReference type="AlphaFoldDB" id="A0A433QUT8"/>
<dbReference type="SUPFAM" id="SSF51445">
    <property type="entry name" value="(Trans)glycosidases"/>
    <property type="match status" value="1"/>
</dbReference>
<comment type="caution">
    <text evidence="8">The sequence shown here is derived from an EMBL/GenBank/DDBJ whole genome shotgun (WGS) entry which is preliminary data.</text>
</comment>
<keyword evidence="5" id="KW-0732">Signal</keyword>
<dbReference type="Proteomes" id="UP000274822">
    <property type="component" value="Unassembled WGS sequence"/>
</dbReference>
<dbReference type="GO" id="GO:0016042">
    <property type="term" value="P:lipid catabolic process"/>
    <property type="evidence" value="ECO:0007669"/>
    <property type="project" value="UniProtKB-ARBA"/>
</dbReference>
<feature type="domain" description="Glycoside hydrolase family 5 C-terminal" evidence="7">
    <location>
        <begin position="422"/>
        <end position="507"/>
    </location>
</feature>
<evidence type="ECO:0000256" key="2">
    <source>
        <dbReference type="ARBA" id="ARBA00022801"/>
    </source>
</evidence>
<comment type="similarity">
    <text evidence="1 4">Belongs to the glycosyl hydrolase 5 (cellulase A) family.</text>
</comment>
<sequence>MKLIASALIITIATAAQLVASQVQPSQPFPLSRVTHIDSHRNFIDEHGRTMFFRGLNVVVKKSPYAPSLDHFDPFDSFTEEDAKLLSDLNVNVIRLGALWAGIEPVRGQYNETLLGQLKSITTLAQKYGIYVLLEAHQDLMSERFCGNGLPDWAFPTDLNIKSNFPSPIGTAFKNYDSRGYPTEEECATLGNNWPLYSFTTAINNAWDAFFKNETGIRDAFSTLWTKLAQEFKEYPNLLGYEILNVILPGVADYKKFYALWSEVANSIRSVDGKHLVFFEGFFPLSPLPPFPLSAAVQDIFNAFPTVPGGKQYANTSVISYHWYPIPQGPNIGPVQVTMAARKFDANRLGSGYMLTEFQFWWTGNLHDIAGYLKVIQQADEYQQSIIGWKYKKYGTANLGDFGSLYDNQGIYHKEYEKLLGRTFASAVQGVPNKIHFDDATAIFTLQYTADSLIQAPTEIRIAPAVFYPQGYSVDVSPAGAAQYYAASVGVINVWAASGFSSITIKVHPK</sequence>
<dbReference type="PANTHER" id="PTHR31308">
    <property type="match status" value="1"/>
</dbReference>
<dbReference type="InterPro" id="IPR017853">
    <property type="entry name" value="GH"/>
</dbReference>
<dbReference type="Gene3D" id="3.20.20.80">
    <property type="entry name" value="Glycosidases"/>
    <property type="match status" value="1"/>
</dbReference>
<evidence type="ECO:0000256" key="5">
    <source>
        <dbReference type="SAM" id="SignalP"/>
    </source>
</evidence>
<keyword evidence="9" id="KW-1185">Reference proteome</keyword>
<evidence type="ECO:0000256" key="3">
    <source>
        <dbReference type="ARBA" id="ARBA00023295"/>
    </source>
</evidence>